<evidence type="ECO:0000313" key="2">
    <source>
        <dbReference type="EnsemblPlants" id="OGLUM06G00750.1"/>
    </source>
</evidence>
<feature type="region of interest" description="Disordered" evidence="1">
    <location>
        <begin position="1"/>
        <end position="34"/>
    </location>
</feature>
<sequence length="67" mass="7450">MTIAARRGFDADIGSDEEGWEYGSTPRMAGASEGKEVKERAQQSNNGVKQALWEFCPTFDHRRGRGC</sequence>
<organism evidence="2">
    <name type="scientific">Oryza glumipatula</name>
    <dbReference type="NCBI Taxonomy" id="40148"/>
    <lineage>
        <taxon>Eukaryota</taxon>
        <taxon>Viridiplantae</taxon>
        <taxon>Streptophyta</taxon>
        <taxon>Embryophyta</taxon>
        <taxon>Tracheophyta</taxon>
        <taxon>Spermatophyta</taxon>
        <taxon>Magnoliopsida</taxon>
        <taxon>Liliopsida</taxon>
        <taxon>Poales</taxon>
        <taxon>Poaceae</taxon>
        <taxon>BOP clade</taxon>
        <taxon>Oryzoideae</taxon>
        <taxon>Oryzeae</taxon>
        <taxon>Oryzinae</taxon>
        <taxon>Oryza</taxon>
    </lineage>
</organism>
<reference evidence="2" key="2">
    <citation type="submission" date="2018-05" db="EMBL/GenBank/DDBJ databases">
        <title>OgluRS3 (Oryza glumaepatula Reference Sequence Version 3).</title>
        <authorList>
            <person name="Zhang J."/>
            <person name="Kudrna D."/>
            <person name="Lee S."/>
            <person name="Talag J."/>
            <person name="Welchert J."/>
            <person name="Wing R.A."/>
        </authorList>
    </citation>
    <scope>NUCLEOTIDE SEQUENCE [LARGE SCALE GENOMIC DNA]</scope>
</reference>
<name>A0A0E0A441_9ORYZ</name>
<dbReference type="Proteomes" id="UP000026961">
    <property type="component" value="Chromosome 6"/>
</dbReference>
<evidence type="ECO:0000256" key="1">
    <source>
        <dbReference type="SAM" id="MobiDB-lite"/>
    </source>
</evidence>
<evidence type="ECO:0000313" key="3">
    <source>
        <dbReference type="Proteomes" id="UP000026961"/>
    </source>
</evidence>
<dbReference type="Gramene" id="OGLUM06G00750.1">
    <property type="protein sequence ID" value="OGLUM06G00750.1"/>
    <property type="gene ID" value="OGLUM06G00750"/>
</dbReference>
<keyword evidence="3" id="KW-1185">Reference proteome</keyword>
<dbReference type="HOGENOM" id="CLU_2816591_0_0_1"/>
<proteinExistence type="predicted"/>
<dbReference type="EnsemblPlants" id="OGLUM06G00750.1">
    <property type="protein sequence ID" value="OGLUM06G00750.1"/>
    <property type="gene ID" value="OGLUM06G00750"/>
</dbReference>
<dbReference type="AlphaFoldDB" id="A0A0E0A441"/>
<reference evidence="2" key="1">
    <citation type="submission" date="2015-04" db="UniProtKB">
        <authorList>
            <consortium name="EnsemblPlants"/>
        </authorList>
    </citation>
    <scope>IDENTIFICATION</scope>
</reference>
<protein>
    <submittedName>
        <fullName evidence="2">Uncharacterized protein</fullName>
    </submittedName>
</protein>
<accession>A0A0E0A441</accession>